<dbReference type="EnsemblProtists" id="HpaT800175">
    <property type="protein sequence ID" value="HpaP800175"/>
    <property type="gene ID" value="HpaG800175"/>
</dbReference>
<evidence type="ECO:0000313" key="3">
    <source>
        <dbReference type="Proteomes" id="UP000011713"/>
    </source>
</evidence>
<organism evidence="2 3">
    <name type="scientific">Hyaloperonospora arabidopsidis (strain Emoy2)</name>
    <name type="common">Downy mildew agent</name>
    <name type="synonym">Peronospora arabidopsidis</name>
    <dbReference type="NCBI Taxonomy" id="559515"/>
    <lineage>
        <taxon>Eukaryota</taxon>
        <taxon>Sar</taxon>
        <taxon>Stramenopiles</taxon>
        <taxon>Oomycota</taxon>
        <taxon>Peronosporomycetes</taxon>
        <taxon>Peronosporales</taxon>
        <taxon>Peronosporaceae</taxon>
        <taxon>Hyaloperonospora</taxon>
    </lineage>
</organism>
<name>M4B1M8_HYAAE</name>
<evidence type="ECO:0000313" key="2">
    <source>
        <dbReference type="EnsemblProtists" id="HpaP800175"/>
    </source>
</evidence>
<feature type="region of interest" description="Disordered" evidence="1">
    <location>
        <begin position="59"/>
        <end position="86"/>
    </location>
</feature>
<dbReference type="VEuPathDB" id="FungiDB:HpaG800175"/>
<sequence length="86" mass="9603">MCAVLLSYRLRKPVLPPESCMSVCSIQHQPPQPVSPVQHKTKAASIHSSTLCPRILISSDSSSCSSHQSRRKKKREKAFTYSTVYT</sequence>
<reference evidence="2" key="2">
    <citation type="submission" date="2015-06" db="UniProtKB">
        <authorList>
            <consortium name="EnsemblProtists"/>
        </authorList>
    </citation>
    <scope>IDENTIFICATION</scope>
    <source>
        <strain evidence="2">Emoy2</strain>
    </source>
</reference>
<dbReference type="HOGENOM" id="CLU_2502704_0_0_1"/>
<proteinExistence type="predicted"/>
<reference evidence="3" key="1">
    <citation type="journal article" date="2010" name="Science">
        <title>Signatures of adaptation to obligate biotrophy in the Hyaloperonospora arabidopsidis genome.</title>
        <authorList>
            <person name="Baxter L."/>
            <person name="Tripathy S."/>
            <person name="Ishaque N."/>
            <person name="Boot N."/>
            <person name="Cabral A."/>
            <person name="Kemen E."/>
            <person name="Thines M."/>
            <person name="Ah-Fong A."/>
            <person name="Anderson R."/>
            <person name="Badejoko W."/>
            <person name="Bittner-Eddy P."/>
            <person name="Boore J.L."/>
            <person name="Chibucos M.C."/>
            <person name="Coates M."/>
            <person name="Dehal P."/>
            <person name="Delehaunty K."/>
            <person name="Dong S."/>
            <person name="Downton P."/>
            <person name="Dumas B."/>
            <person name="Fabro G."/>
            <person name="Fronick C."/>
            <person name="Fuerstenberg S.I."/>
            <person name="Fulton L."/>
            <person name="Gaulin E."/>
            <person name="Govers F."/>
            <person name="Hughes L."/>
            <person name="Humphray S."/>
            <person name="Jiang R.H."/>
            <person name="Judelson H."/>
            <person name="Kamoun S."/>
            <person name="Kyung K."/>
            <person name="Meijer H."/>
            <person name="Minx P."/>
            <person name="Morris P."/>
            <person name="Nelson J."/>
            <person name="Phuntumart V."/>
            <person name="Qutob D."/>
            <person name="Rehmany A."/>
            <person name="Rougon-Cardoso A."/>
            <person name="Ryden P."/>
            <person name="Torto-Alalibo T."/>
            <person name="Studholme D."/>
            <person name="Wang Y."/>
            <person name="Win J."/>
            <person name="Wood J."/>
            <person name="Clifton S.W."/>
            <person name="Rogers J."/>
            <person name="Van den Ackerveken G."/>
            <person name="Jones J.D."/>
            <person name="McDowell J.M."/>
            <person name="Beynon J."/>
            <person name="Tyler B.M."/>
        </authorList>
    </citation>
    <scope>NUCLEOTIDE SEQUENCE [LARGE SCALE GENOMIC DNA]</scope>
    <source>
        <strain evidence="3">Emoy2</strain>
    </source>
</reference>
<dbReference type="InParanoid" id="M4B1M8"/>
<evidence type="ECO:0000256" key="1">
    <source>
        <dbReference type="SAM" id="MobiDB-lite"/>
    </source>
</evidence>
<dbReference type="Proteomes" id="UP000011713">
    <property type="component" value="Unassembled WGS sequence"/>
</dbReference>
<dbReference type="AlphaFoldDB" id="M4B1M8"/>
<keyword evidence="3" id="KW-1185">Reference proteome</keyword>
<accession>M4B1M8</accession>
<dbReference type="EMBL" id="JH597776">
    <property type="status" value="NOT_ANNOTATED_CDS"/>
    <property type="molecule type" value="Genomic_DNA"/>
</dbReference>
<protein>
    <submittedName>
        <fullName evidence="2">Uncharacterized protein</fullName>
    </submittedName>
</protein>